<feature type="transmembrane region" description="Helical" evidence="1">
    <location>
        <begin position="139"/>
        <end position="156"/>
    </location>
</feature>
<protein>
    <submittedName>
        <fullName evidence="2">Uncharacterized protein</fullName>
    </submittedName>
</protein>
<organism evidence="2 3">
    <name type="scientific">Candidatus Woesebacteria bacterium GW2011_GWA1_39_12</name>
    <dbReference type="NCBI Taxonomy" id="1618549"/>
    <lineage>
        <taxon>Bacteria</taxon>
        <taxon>Candidatus Woeseibacteriota</taxon>
    </lineage>
</organism>
<evidence type="ECO:0000256" key="1">
    <source>
        <dbReference type="SAM" id="Phobius"/>
    </source>
</evidence>
<proteinExistence type="predicted"/>
<accession>A0A0G0LZQ9</accession>
<gene>
    <name evidence="2" type="ORF">UT23_C0012G0028</name>
</gene>
<evidence type="ECO:0000313" key="3">
    <source>
        <dbReference type="Proteomes" id="UP000034325"/>
    </source>
</evidence>
<feature type="transmembrane region" description="Helical" evidence="1">
    <location>
        <begin position="31"/>
        <end position="49"/>
    </location>
</feature>
<dbReference type="EMBL" id="LBWA01000012">
    <property type="protein sequence ID" value="KKQ97418.1"/>
    <property type="molecule type" value="Genomic_DNA"/>
</dbReference>
<evidence type="ECO:0000313" key="2">
    <source>
        <dbReference type="EMBL" id="KKQ97418.1"/>
    </source>
</evidence>
<reference evidence="2 3" key="1">
    <citation type="journal article" date="2015" name="Nature">
        <title>rRNA introns, odd ribosomes, and small enigmatic genomes across a large radiation of phyla.</title>
        <authorList>
            <person name="Brown C.T."/>
            <person name="Hug L.A."/>
            <person name="Thomas B.C."/>
            <person name="Sharon I."/>
            <person name="Castelle C.J."/>
            <person name="Singh A."/>
            <person name="Wilkins M.J."/>
            <person name="Williams K.H."/>
            <person name="Banfield J.F."/>
        </authorList>
    </citation>
    <scope>NUCLEOTIDE SEQUENCE [LARGE SCALE GENOMIC DNA]</scope>
</reference>
<comment type="caution">
    <text evidence="2">The sequence shown here is derived from an EMBL/GenBank/DDBJ whole genome shotgun (WGS) entry which is preliminary data.</text>
</comment>
<feature type="transmembrane region" description="Helical" evidence="1">
    <location>
        <begin position="162"/>
        <end position="180"/>
    </location>
</feature>
<keyword evidence="1" id="KW-1133">Transmembrane helix</keyword>
<feature type="transmembrane region" description="Helical" evidence="1">
    <location>
        <begin position="115"/>
        <end position="132"/>
    </location>
</feature>
<keyword evidence="1" id="KW-0812">Transmembrane</keyword>
<name>A0A0G0LZQ9_9BACT</name>
<feature type="transmembrane region" description="Helical" evidence="1">
    <location>
        <begin position="6"/>
        <end position="24"/>
    </location>
</feature>
<dbReference type="AlphaFoldDB" id="A0A0G0LZQ9"/>
<keyword evidence="1" id="KW-0472">Membrane</keyword>
<dbReference type="Proteomes" id="UP000034325">
    <property type="component" value="Unassembled WGS sequence"/>
</dbReference>
<sequence length="186" mass="21970">MLDIFSQNIFLGALVFLTFVFLAISFYRPKSFVNLVLIILFTIIAIIQIKSVNLKEVYRFSASELDLQIQRMNIYPPKLARFGYILERKKEIQVIKRVEKNFFDAVDVNLYFPNYFNFLTFPLFLYGGFLFIEKKNRLQIGFINFSFLLITILGIHGKYGPFVLFPFIDLFIFIGLAKILRFDRKI</sequence>